<dbReference type="EMBL" id="CAIX01001093">
    <property type="protein sequence ID" value="CCI11484.1"/>
    <property type="molecule type" value="Genomic_DNA"/>
</dbReference>
<dbReference type="PANTHER" id="PTHR31569">
    <property type="entry name" value="SWIM-TYPE DOMAIN-CONTAINING PROTEIN"/>
    <property type="match status" value="1"/>
</dbReference>
<dbReference type="AlphaFoldDB" id="A0A024FXX4"/>
<gene>
    <name evidence="1" type="ORF">BN9_129840</name>
</gene>
<dbReference type="STRING" id="65357.A0A024FXX4"/>
<sequence>MNALDDVFPETNNLLCRWHISKNILARKRRTFEAMEAFNEFTGRWNALVMSATAQIYQRRLTEMREAFPRQVLTYIEETWLAHKENFVSAYLLGKLYFGHTATSRVESAHSALKKWIAVSIGELLMVDSACQLACEGNLQPSECKPHESVQSPICSLNKSLLGQWGRFRWTR</sequence>
<evidence type="ECO:0000313" key="1">
    <source>
        <dbReference type="EMBL" id="CCI11484.1"/>
    </source>
</evidence>
<accession>A0A024FXX4</accession>
<organism evidence="1 2">
    <name type="scientific">Albugo candida</name>
    <dbReference type="NCBI Taxonomy" id="65357"/>
    <lineage>
        <taxon>Eukaryota</taxon>
        <taxon>Sar</taxon>
        <taxon>Stramenopiles</taxon>
        <taxon>Oomycota</taxon>
        <taxon>Peronosporomycetes</taxon>
        <taxon>Albuginales</taxon>
        <taxon>Albuginaceae</taxon>
        <taxon>Albugo</taxon>
    </lineage>
</organism>
<keyword evidence="2" id="KW-1185">Reference proteome</keyword>
<evidence type="ECO:0008006" key="3">
    <source>
        <dbReference type="Google" id="ProtNLM"/>
    </source>
</evidence>
<comment type="caution">
    <text evidence="1">The sequence shown here is derived from an EMBL/GenBank/DDBJ whole genome shotgun (WGS) entry which is preliminary data.</text>
</comment>
<name>A0A024FXX4_9STRA</name>
<proteinExistence type="predicted"/>
<dbReference type="OrthoDB" id="2422440at2759"/>
<reference evidence="1 2" key="1">
    <citation type="submission" date="2012-05" db="EMBL/GenBank/DDBJ databases">
        <title>Recombination and specialization in a pathogen metapopulation.</title>
        <authorList>
            <person name="Gardiner A."/>
            <person name="Kemen E."/>
            <person name="Schultz-Larsen T."/>
            <person name="MacLean D."/>
            <person name="Van Oosterhout C."/>
            <person name="Jones J.D.G."/>
        </authorList>
    </citation>
    <scope>NUCLEOTIDE SEQUENCE [LARGE SCALE GENOMIC DNA]</scope>
    <source>
        <strain evidence="1 2">Ac Nc2</strain>
    </source>
</reference>
<dbReference type="Proteomes" id="UP000053237">
    <property type="component" value="Unassembled WGS sequence"/>
</dbReference>
<dbReference type="PANTHER" id="PTHR31569:SF4">
    <property type="entry name" value="SWIM-TYPE DOMAIN-CONTAINING PROTEIN"/>
    <property type="match status" value="1"/>
</dbReference>
<protein>
    <recommendedName>
        <fullName evidence="3">MULE transposase domain-containing protein</fullName>
    </recommendedName>
</protein>
<dbReference type="InParanoid" id="A0A024FXX4"/>
<evidence type="ECO:0000313" key="2">
    <source>
        <dbReference type="Proteomes" id="UP000053237"/>
    </source>
</evidence>
<dbReference type="InterPro" id="IPR052579">
    <property type="entry name" value="Zinc_finger_SWIM"/>
</dbReference>